<dbReference type="PANTHER" id="PTHR33495">
    <property type="entry name" value="ANTI-SIGMA FACTOR ANTAGONIST TM_1081-RELATED-RELATED"/>
    <property type="match status" value="1"/>
</dbReference>
<dbReference type="AlphaFoldDB" id="A0A0N9HYM6"/>
<gene>
    <name evidence="2" type="ORF">AOZ06_08650</name>
</gene>
<sequence length="143" mass="15359">MAVISETCGEDTSVLRVVGDVTIESVPIVDLRVRRVCRSDPGALLVDLTGVSFFGAAGLTLLLDIHRRTQLADTTLLLVAPSHIVRLLRITGLEPVFQIHDTVRHAVAADDGRCVADPALDHLKASPPAGTAVRRRSIRLVPD</sequence>
<evidence type="ECO:0000313" key="3">
    <source>
        <dbReference type="Proteomes" id="UP000063699"/>
    </source>
</evidence>
<dbReference type="KEGG" id="kphy:AOZ06_08650"/>
<dbReference type="CDD" id="cd07043">
    <property type="entry name" value="STAS_anti-anti-sigma_factors"/>
    <property type="match status" value="1"/>
</dbReference>
<proteinExistence type="predicted"/>
<dbReference type="PANTHER" id="PTHR33495:SF2">
    <property type="entry name" value="ANTI-SIGMA FACTOR ANTAGONIST TM_1081-RELATED"/>
    <property type="match status" value="1"/>
</dbReference>
<dbReference type="Gene3D" id="3.30.750.24">
    <property type="entry name" value="STAS domain"/>
    <property type="match status" value="1"/>
</dbReference>
<evidence type="ECO:0000313" key="2">
    <source>
        <dbReference type="EMBL" id="ALG06985.1"/>
    </source>
</evidence>
<dbReference type="SUPFAM" id="SSF52091">
    <property type="entry name" value="SpoIIaa-like"/>
    <property type="match status" value="1"/>
</dbReference>
<dbReference type="Proteomes" id="UP000063699">
    <property type="component" value="Chromosome"/>
</dbReference>
<dbReference type="RefSeq" id="WP_054288956.1">
    <property type="nucleotide sequence ID" value="NZ_CP012752.1"/>
</dbReference>
<feature type="domain" description="STAS" evidence="1">
    <location>
        <begin position="10"/>
        <end position="110"/>
    </location>
</feature>
<dbReference type="Pfam" id="PF01740">
    <property type="entry name" value="STAS"/>
    <property type="match status" value="1"/>
</dbReference>
<dbReference type="EMBL" id="CP012752">
    <property type="protein sequence ID" value="ALG06985.1"/>
    <property type="molecule type" value="Genomic_DNA"/>
</dbReference>
<protein>
    <recommendedName>
        <fullName evidence="1">STAS domain-containing protein</fullName>
    </recommendedName>
</protein>
<dbReference type="InterPro" id="IPR002645">
    <property type="entry name" value="STAS_dom"/>
</dbReference>
<evidence type="ECO:0000259" key="1">
    <source>
        <dbReference type="PROSITE" id="PS50801"/>
    </source>
</evidence>
<dbReference type="STRING" id="860235.AOZ06_08650"/>
<dbReference type="InterPro" id="IPR036513">
    <property type="entry name" value="STAS_dom_sf"/>
</dbReference>
<organism evidence="2 3">
    <name type="scientific">Kibdelosporangium phytohabitans</name>
    <dbReference type="NCBI Taxonomy" id="860235"/>
    <lineage>
        <taxon>Bacteria</taxon>
        <taxon>Bacillati</taxon>
        <taxon>Actinomycetota</taxon>
        <taxon>Actinomycetes</taxon>
        <taxon>Pseudonocardiales</taxon>
        <taxon>Pseudonocardiaceae</taxon>
        <taxon>Kibdelosporangium</taxon>
    </lineage>
</organism>
<reference evidence="2 3" key="1">
    <citation type="submission" date="2015-07" db="EMBL/GenBank/DDBJ databases">
        <title>Genome sequencing of Kibdelosporangium phytohabitans.</title>
        <authorList>
            <person name="Qin S."/>
            <person name="Xing K."/>
        </authorList>
    </citation>
    <scope>NUCLEOTIDE SEQUENCE [LARGE SCALE GENOMIC DNA]</scope>
    <source>
        <strain evidence="2 3">KLBMP1111</strain>
    </source>
</reference>
<accession>A0A0N9HYM6</accession>
<dbReference type="GO" id="GO:0043856">
    <property type="term" value="F:anti-sigma factor antagonist activity"/>
    <property type="evidence" value="ECO:0007669"/>
    <property type="project" value="TreeGrafter"/>
</dbReference>
<name>A0A0N9HYM6_9PSEU</name>
<keyword evidence="3" id="KW-1185">Reference proteome</keyword>
<dbReference type="PROSITE" id="PS50801">
    <property type="entry name" value="STAS"/>
    <property type="match status" value="1"/>
</dbReference>